<proteinExistence type="predicted"/>
<dbReference type="GO" id="GO:0003735">
    <property type="term" value="F:structural constituent of ribosome"/>
    <property type="evidence" value="ECO:0007669"/>
    <property type="project" value="InterPro"/>
</dbReference>
<dbReference type="Pfam" id="PF04758">
    <property type="entry name" value="Ribosomal_S30"/>
    <property type="match status" value="1"/>
</dbReference>
<dbReference type="RefSeq" id="WP_229571773.1">
    <property type="nucleotide sequence ID" value="NZ_AP025226.1"/>
</dbReference>
<evidence type="ECO:0000256" key="2">
    <source>
        <dbReference type="ARBA" id="ARBA00023274"/>
    </source>
</evidence>
<dbReference type="NCBIfam" id="NF006817">
    <property type="entry name" value="PRK09336.1"/>
    <property type="match status" value="1"/>
</dbReference>
<feature type="compositionally biased region" description="Basic and acidic residues" evidence="3">
    <location>
        <begin position="21"/>
        <end position="42"/>
    </location>
</feature>
<evidence type="ECO:0000313" key="5">
    <source>
        <dbReference type="Proteomes" id="UP001319921"/>
    </source>
</evidence>
<feature type="region of interest" description="Disordered" evidence="3">
    <location>
        <begin position="1"/>
        <end position="54"/>
    </location>
</feature>
<gene>
    <name evidence="4" type="ORF">SACC_08220</name>
</gene>
<dbReference type="GO" id="GO:1990904">
    <property type="term" value="C:ribonucleoprotein complex"/>
    <property type="evidence" value="ECO:0007669"/>
    <property type="project" value="UniProtKB-KW"/>
</dbReference>
<dbReference type="InterPro" id="IPR006846">
    <property type="entry name" value="Ribosomal_eS30"/>
</dbReference>
<keyword evidence="1 4" id="KW-0689">Ribosomal protein</keyword>
<evidence type="ECO:0000256" key="1">
    <source>
        <dbReference type="ARBA" id="ARBA00022980"/>
    </source>
</evidence>
<protein>
    <submittedName>
        <fullName evidence="4">30S ribosomal protein S30e</fullName>
    </submittedName>
</protein>
<dbReference type="GeneID" id="68865563"/>
<reference evidence="4 5" key="1">
    <citation type="journal article" date="2022" name="Microbiol. Resour. Announc.">
        <title>Complete Genome Sequence of the Hyperthermophilic and Acidophilic Archaeon Saccharolobus caldissimus Strain HS-3T.</title>
        <authorList>
            <person name="Sakai H.D."/>
            <person name="Kurosawa N."/>
        </authorList>
    </citation>
    <scope>NUCLEOTIDE SEQUENCE [LARGE SCALE GENOMIC DNA]</scope>
    <source>
        <strain evidence="4 5">JCM32116</strain>
    </source>
</reference>
<dbReference type="EMBL" id="AP025226">
    <property type="protein sequence ID" value="BDB97805.1"/>
    <property type="molecule type" value="Genomic_DNA"/>
</dbReference>
<keyword evidence="2" id="KW-0687">Ribonucleoprotein</keyword>
<organism evidence="4 5">
    <name type="scientific">Saccharolobus caldissimus</name>
    <dbReference type="NCBI Taxonomy" id="1702097"/>
    <lineage>
        <taxon>Archaea</taxon>
        <taxon>Thermoproteota</taxon>
        <taxon>Thermoprotei</taxon>
        <taxon>Sulfolobales</taxon>
        <taxon>Sulfolobaceae</taxon>
        <taxon>Saccharolobus</taxon>
    </lineage>
</organism>
<dbReference type="Proteomes" id="UP001319921">
    <property type="component" value="Chromosome"/>
</dbReference>
<evidence type="ECO:0000313" key="4">
    <source>
        <dbReference type="EMBL" id="BDB97805.1"/>
    </source>
</evidence>
<dbReference type="AlphaFoldDB" id="A0AAQ4CPS4"/>
<accession>A0AAQ4CPS4</accession>
<sequence length="54" mass="6177">MPSHGSLTKAGKVRSQTPKIQPKEKHKEVPRVRNRKEFEKRVLKAKSAEQVAAR</sequence>
<evidence type="ECO:0000256" key="3">
    <source>
        <dbReference type="SAM" id="MobiDB-lite"/>
    </source>
</evidence>
<keyword evidence="5" id="KW-1185">Reference proteome</keyword>
<dbReference type="KEGG" id="scas:SACC_08220"/>
<dbReference type="GO" id="GO:0006412">
    <property type="term" value="P:translation"/>
    <property type="evidence" value="ECO:0007669"/>
    <property type="project" value="InterPro"/>
</dbReference>
<dbReference type="GO" id="GO:0005840">
    <property type="term" value="C:ribosome"/>
    <property type="evidence" value="ECO:0007669"/>
    <property type="project" value="UniProtKB-KW"/>
</dbReference>
<name>A0AAQ4CPS4_9CREN</name>